<feature type="compositionally biased region" description="Low complexity" evidence="3">
    <location>
        <begin position="300"/>
        <end position="314"/>
    </location>
</feature>
<comment type="similarity">
    <text evidence="1">Belongs to the ISF1/MBR1 family.</text>
</comment>
<gene>
    <name evidence="4" type="primary">NDAI0H02130</name>
    <name evidence="4" type="ordered locus">NDAI_0H02130</name>
</gene>
<accession>G0WF26</accession>
<evidence type="ECO:0000313" key="4">
    <source>
        <dbReference type="EMBL" id="CCD26387.1"/>
    </source>
</evidence>
<dbReference type="HOGENOM" id="CLU_070894_0_0_1"/>
<dbReference type="GeneID" id="11495918"/>
<dbReference type="InterPro" id="IPR031443">
    <property type="entry name" value="Mbr1"/>
</dbReference>
<sequence length="359" mass="40158">MSLDIFERGVQDPFSEACDNEDVKDLLSVSTEDINPNVVTANTSPISSSDFHGEYRPVEEIQYPQKSSSFYMDNNNNNINNKNRNTRNGIGSSLRKIRTAPHKLGSLSPLMTQEPFHNLQKATWEEEQERQNEESTSPLCFPLRRNRANSSSFIHHLSRQSTNTNSNNNSGIFESPQFLNKQTNNNTINFSNTTTPTRCNSVTSKPLSRHSSCFAIPTHIYGLEKYVLSELDALSTVGCNNSNNNSGNNDNNNNNNNDCNSCLCGRDYDVPPTNYKYTGTKLHDNGNSKNPEMLSFMEGFTFNNPSPTSSSGSSINLPELSQSNANSINTSPRTNFIRPSLHNRRKSSIRLSLENSFQS</sequence>
<dbReference type="EMBL" id="HE580274">
    <property type="protein sequence ID" value="CCD26387.1"/>
    <property type="molecule type" value="Genomic_DNA"/>
</dbReference>
<feature type="compositionally biased region" description="Polar residues" evidence="3">
    <location>
        <begin position="315"/>
        <end position="334"/>
    </location>
</feature>
<dbReference type="AlphaFoldDB" id="G0WF26"/>
<keyword evidence="2" id="KW-0597">Phosphoprotein</keyword>
<dbReference type="Proteomes" id="UP000000689">
    <property type="component" value="Chromosome 8"/>
</dbReference>
<keyword evidence="5" id="KW-1185">Reference proteome</keyword>
<feature type="region of interest" description="Disordered" evidence="3">
    <location>
        <begin position="122"/>
        <end position="143"/>
    </location>
</feature>
<dbReference type="Pfam" id="PF17058">
    <property type="entry name" value="MBR1"/>
    <property type="match status" value="1"/>
</dbReference>
<feature type="compositionally biased region" description="Low complexity" evidence="3">
    <location>
        <begin position="161"/>
        <end position="170"/>
    </location>
</feature>
<name>G0WF26_NAUDC</name>
<dbReference type="OMA" id="CFAIPTH"/>
<evidence type="ECO:0000256" key="2">
    <source>
        <dbReference type="ARBA" id="ARBA00022553"/>
    </source>
</evidence>
<dbReference type="OrthoDB" id="4033526at2759"/>
<evidence type="ECO:0000256" key="3">
    <source>
        <dbReference type="SAM" id="MobiDB-lite"/>
    </source>
</evidence>
<proteinExistence type="inferred from homology"/>
<dbReference type="KEGG" id="ndi:NDAI_0H02130"/>
<reference evidence="4 5" key="1">
    <citation type="journal article" date="2011" name="Proc. Natl. Acad. Sci. U.S.A.">
        <title>Evolutionary erosion of yeast sex chromosomes by mating-type switching accidents.</title>
        <authorList>
            <person name="Gordon J.L."/>
            <person name="Armisen D."/>
            <person name="Proux-Wera E."/>
            <person name="Oheigeartaigh S.S."/>
            <person name="Byrne K.P."/>
            <person name="Wolfe K.H."/>
        </authorList>
    </citation>
    <scope>NUCLEOTIDE SEQUENCE [LARGE SCALE GENOMIC DNA]</scope>
    <source>
        <strain evidence="5">ATCC 10597 / BCRC 20456 / CBS 421 / NBRC 0211 / NRRL Y-12639</strain>
    </source>
</reference>
<dbReference type="RefSeq" id="XP_003671630.1">
    <property type="nucleotide sequence ID" value="XM_003671582.1"/>
</dbReference>
<protein>
    <submittedName>
        <fullName evidence="4">Uncharacterized protein</fullName>
    </submittedName>
</protein>
<feature type="region of interest" description="Disordered" evidence="3">
    <location>
        <begin position="158"/>
        <end position="177"/>
    </location>
</feature>
<feature type="region of interest" description="Disordered" evidence="3">
    <location>
        <begin position="297"/>
        <end position="342"/>
    </location>
</feature>
<organism evidence="4 5">
    <name type="scientific">Naumovozyma dairenensis (strain ATCC 10597 / BCRC 20456 / CBS 421 / NBRC 0211 / NRRL Y-12639)</name>
    <name type="common">Saccharomyces dairenensis</name>
    <dbReference type="NCBI Taxonomy" id="1071378"/>
    <lineage>
        <taxon>Eukaryota</taxon>
        <taxon>Fungi</taxon>
        <taxon>Dikarya</taxon>
        <taxon>Ascomycota</taxon>
        <taxon>Saccharomycotina</taxon>
        <taxon>Saccharomycetes</taxon>
        <taxon>Saccharomycetales</taxon>
        <taxon>Saccharomycetaceae</taxon>
        <taxon>Naumovozyma</taxon>
    </lineage>
</organism>
<evidence type="ECO:0000256" key="1">
    <source>
        <dbReference type="ARBA" id="ARBA00008990"/>
    </source>
</evidence>
<dbReference type="eggNOG" id="ENOG502ST5N">
    <property type="taxonomic scope" value="Eukaryota"/>
</dbReference>
<evidence type="ECO:0000313" key="5">
    <source>
        <dbReference type="Proteomes" id="UP000000689"/>
    </source>
</evidence>